<dbReference type="EMBL" id="JACICE010000001">
    <property type="protein sequence ID" value="MBB3775161.1"/>
    <property type="molecule type" value="Genomic_DNA"/>
</dbReference>
<keyword evidence="3" id="KW-0378">Hydrolase</keyword>
<dbReference type="Pfam" id="PF00959">
    <property type="entry name" value="Phage_lysozyme"/>
    <property type="match status" value="1"/>
</dbReference>
<reference evidence="5 6" key="1">
    <citation type="submission" date="2019-12" db="EMBL/GenBank/DDBJ databases">
        <title>Genomic-based taxomic classification of the family Erythrobacteraceae.</title>
        <authorList>
            <person name="Xu L."/>
        </authorList>
    </citation>
    <scope>NUCLEOTIDE SEQUENCE [LARGE SCALE GENOMIC DNA]</scope>
    <source>
        <strain evidence="5 6">JCM 10282</strain>
    </source>
</reference>
<dbReference type="InterPro" id="IPR023347">
    <property type="entry name" value="Lysozyme_dom_sf"/>
</dbReference>
<dbReference type="OrthoDB" id="5327667at2"/>
<dbReference type="EMBL" id="WTYB01000001">
    <property type="protein sequence ID" value="MXP37211.1"/>
    <property type="molecule type" value="Genomic_DNA"/>
</dbReference>
<dbReference type="InterPro" id="IPR051018">
    <property type="entry name" value="Bacteriophage_GH24"/>
</dbReference>
<protein>
    <recommendedName>
        <fullName evidence="3">Lysozyme</fullName>
        <ecNumber evidence="3">3.2.1.17</ecNumber>
    </recommendedName>
</protein>
<evidence type="ECO:0000313" key="5">
    <source>
        <dbReference type="EMBL" id="MXP37211.1"/>
    </source>
</evidence>
<dbReference type="RefSeq" id="WP_160759367.1">
    <property type="nucleotide sequence ID" value="NZ_BAAADZ010000002.1"/>
</dbReference>
<evidence type="ECO:0000256" key="1">
    <source>
        <dbReference type="ARBA" id="ARBA00022529"/>
    </source>
</evidence>
<accession>A0A6I4UDF8</accession>
<keyword evidence="1 3" id="KW-0929">Antimicrobial</keyword>
<comment type="catalytic activity">
    <reaction evidence="3">
        <text>Hydrolysis of (1-&gt;4)-beta-linkages between N-acetylmuramic acid and N-acetyl-D-glucosamine residues in a peptidoglycan and between N-acetyl-D-glucosamine residues in chitodextrins.</text>
        <dbReference type="EC" id="3.2.1.17"/>
    </reaction>
</comment>
<dbReference type="GO" id="GO:0042742">
    <property type="term" value="P:defense response to bacterium"/>
    <property type="evidence" value="ECO:0007669"/>
    <property type="project" value="UniProtKB-KW"/>
</dbReference>
<keyword evidence="2 3" id="KW-0081">Bacteriolytic enzyme</keyword>
<organism evidence="5 6">
    <name type="scientific">Erythrobacter ramosus</name>
    <dbReference type="NCBI Taxonomy" id="35811"/>
    <lineage>
        <taxon>Bacteria</taxon>
        <taxon>Pseudomonadati</taxon>
        <taxon>Pseudomonadota</taxon>
        <taxon>Alphaproteobacteria</taxon>
        <taxon>Sphingomonadales</taxon>
        <taxon>Erythrobacteraceae</taxon>
        <taxon>Erythrobacter/Porphyrobacter group</taxon>
        <taxon>Erythrobacter</taxon>
    </lineage>
</organism>
<evidence type="ECO:0000313" key="4">
    <source>
        <dbReference type="EMBL" id="MBB3775161.1"/>
    </source>
</evidence>
<dbReference type="InterPro" id="IPR023346">
    <property type="entry name" value="Lysozyme-like_dom_sf"/>
</dbReference>
<dbReference type="AlphaFoldDB" id="A0A6I4UDF8"/>
<gene>
    <name evidence="4" type="ORF">FHS52_001104</name>
    <name evidence="5" type="ORF">GRI59_01125</name>
</gene>
<dbReference type="GO" id="GO:0016998">
    <property type="term" value="P:cell wall macromolecule catabolic process"/>
    <property type="evidence" value="ECO:0007669"/>
    <property type="project" value="InterPro"/>
</dbReference>
<keyword evidence="7" id="KW-1185">Reference proteome</keyword>
<dbReference type="Gene3D" id="1.10.530.40">
    <property type="match status" value="1"/>
</dbReference>
<comment type="caution">
    <text evidence="5">The sequence shown here is derived from an EMBL/GenBank/DDBJ whole genome shotgun (WGS) entry which is preliminary data.</text>
</comment>
<dbReference type="GO" id="GO:0009253">
    <property type="term" value="P:peptidoglycan catabolic process"/>
    <property type="evidence" value="ECO:0007669"/>
    <property type="project" value="InterPro"/>
</dbReference>
<evidence type="ECO:0000256" key="3">
    <source>
        <dbReference type="RuleBase" id="RU003788"/>
    </source>
</evidence>
<dbReference type="Proteomes" id="UP000430021">
    <property type="component" value="Unassembled WGS sequence"/>
</dbReference>
<sequence>MAEALLSERTLLEVAEHEGLVLESYKCSAGKLTWGFGVTSASGHQVDRYTSNPSTIERAVEIFEWLLRDKYLPQVRAAFRGRELTEAQLAAALSFHWNTGAIGRADWVQSFLLGRRDKAWTEFMHWSRPREIIARRKAERDLFFDGRWSGDGVVTIYDRVNRREPRNPIWSSARQIDIKDEVRAALARKEPGAA</sequence>
<dbReference type="InterPro" id="IPR002196">
    <property type="entry name" value="Glyco_hydro_24"/>
</dbReference>
<evidence type="ECO:0000313" key="7">
    <source>
        <dbReference type="Proteomes" id="UP000548685"/>
    </source>
</evidence>
<reference evidence="4 7" key="2">
    <citation type="submission" date="2020-08" db="EMBL/GenBank/DDBJ databases">
        <title>Genomic Encyclopedia of Type Strains, Phase IV (KMG-IV): sequencing the most valuable type-strain genomes for metagenomic binning, comparative biology and taxonomic classification.</title>
        <authorList>
            <person name="Goeker M."/>
        </authorList>
    </citation>
    <scope>NUCLEOTIDE SEQUENCE [LARGE SCALE GENOMIC DNA]</scope>
    <source>
        <strain evidence="4 7">DSM 8510</strain>
    </source>
</reference>
<evidence type="ECO:0000313" key="6">
    <source>
        <dbReference type="Proteomes" id="UP000430021"/>
    </source>
</evidence>
<dbReference type="Proteomes" id="UP000548685">
    <property type="component" value="Unassembled WGS sequence"/>
</dbReference>
<dbReference type="EC" id="3.2.1.17" evidence="3"/>
<keyword evidence="3" id="KW-0326">Glycosidase</keyword>
<evidence type="ECO:0000256" key="2">
    <source>
        <dbReference type="ARBA" id="ARBA00022638"/>
    </source>
</evidence>
<dbReference type="GO" id="GO:0003796">
    <property type="term" value="F:lysozyme activity"/>
    <property type="evidence" value="ECO:0007669"/>
    <property type="project" value="UniProtKB-EC"/>
</dbReference>
<dbReference type="PANTHER" id="PTHR38107:SF3">
    <property type="entry name" value="LYSOZYME RRRD-RELATED"/>
    <property type="match status" value="1"/>
</dbReference>
<dbReference type="SUPFAM" id="SSF53955">
    <property type="entry name" value="Lysozyme-like"/>
    <property type="match status" value="1"/>
</dbReference>
<name>A0A6I4UDF8_9SPHN</name>
<dbReference type="PANTHER" id="PTHR38107">
    <property type="match status" value="1"/>
</dbReference>
<comment type="similarity">
    <text evidence="3">Belongs to the glycosyl hydrolase 24 family.</text>
</comment>
<proteinExistence type="inferred from homology"/>
<dbReference type="GO" id="GO:0031640">
    <property type="term" value="P:killing of cells of another organism"/>
    <property type="evidence" value="ECO:0007669"/>
    <property type="project" value="UniProtKB-KW"/>
</dbReference>